<gene>
    <name evidence="2" type="ORF">J4E96_07005</name>
</gene>
<protein>
    <submittedName>
        <fullName evidence="2">DsbA family oxidoreductase</fullName>
    </submittedName>
</protein>
<organism evidence="2 3">
    <name type="scientific">Pengzhenrongella sicca</name>
    <dbReference type="NCBI Taxonomy" id="2819238"/>
    <lineage>
        <taxon>Bacteria</taxon>
        <taxon>Bacillati</taxon>
        <taxon>Actinomycetota</taxon>
        <taxon>Actinomycetes</taxon>
        <taxon>Micrococcales</taxon>
        <taxon>Pengzhenrongella</taxon>
    </lineage>
</organism>
<keyword evidence="3" id="KW-1185">Reference proteome</keyword>
<dbReference type="KEGG" id="psic:J4E96_07005"/>
<dbReference type="GO" id="GO:0016491">
    <property type="term" value="F:oxidoreductase activity"/>
    <property type="evidence" value="ECO:0007669"/>
    <property type="project" value="InterPro"/>
</dbReference>
<proteinExistence type="predicted"/>
<dbReference type="PANTHER" id="PTHR13887:SF41">
    <property type="entry name" value="THIOREDOXIN SUPERFAMILY PROTEIN"/>
    <property type="match status" value="1"/>
</dbReference>
<dbReference type="AlphaFoldDB" id="A0A8A4ZI96"/>
<dbReference type="EMBL" id="CP071868">
    <property type="protein sequence ID" value="QTE30699.1"/>
    <property type="molecule type" value="Genomic_DNA"/>
</dbReference>
<dbReference type="RefSeq" id="WP_227425059.1">
    <property type="nucleotide sequence ID" value="NZ_CP071868.1"/>
</dbReference>
<dbReference type="Pfam" id="PF01323">
    <property type="entry name" value="DSBA"/>
    <property type="match status" value="1"/>
</dbReference>
<sequence>MTESTPATTPALPALQVEIWSDVACPWCFIGKQRFAAGLASFEHRDRVQVTWRSYQLSPDAVSGPPGSELELLARAKGLDLDQVREMFAHVTALAAGEGLAVDFETVRPANTFDAHRLVHLAAAQLPGVAGDVVQELMSAHFERGIAVDDGAELVAIAGRLGLDTDRIRAALAPVDGSDEGDAAADAVRADVAQARAIGVTGVPFFVLDRRLGVSGAQSAELFAAALAQAWDGFADA</sequence>
<dbReference type="Gene3D" id="3.40.30.10">
    <property type="entry name" value="Glutaredoxin"/>
    <property type="match status" value="1"/>
</dbReference>
<dbReference type="PANTHER" id="PTHR13887">
    <property type="entry name" value="GLUTATHIONE S-TRANSFERASE KAPPA"/>
    <property type="match status" value="1"/>
</dbReference>
<dbReference type="CDD" id="cd03024">
    <property type="entry name" value="DsbA_FrnE"/>
    <property type="match status" value="1"/>
</dbReference>
<dbReference type="SUPFAM" id="SSF52833">
    <property type="entry name" value="Thioredoxin-like"/>
    <property type="match status" value="1"/>
</dbReference>
<dbReference type="Proteomes" id="UP000663937">
    <property type="component" value="Chromosome"/>
</dbReference>
<dbReference type="InterPro" id="IPR036249">
    <property type="entry name" value="Thioredoxin-like_sf"/>
</dbReference>
<name>A0A8A4ZI96_9MICO</name>
<evidence type="ECO:0000259" key="1">
    <source>
        <dbReference type="Pfam" id="PF01323"/>
    </source>
</evidence>
<evidence type="ECO:0000313" key="2">
    <source>
        <dbReference type="EMBL" id="QTE30699.1"/>
    </source>
</evidence>
<dbReference type="InterPro" id="IPR001853">
    <property type="entry name" value="DSBA-like_thioredoxin_dom"/>
</dbReference>
<feature type="domain" description="DSBA-like thioredoxin" evidence="1">
    <location>
        <begin position="16"/>
        <end position="228"/>
    </location>
</feature>
<evidence type="ECO:0000313" key="3">
    <source>
        <dbReference type="Proteomes" id="UP000663937"/>
    </source>
</evidence>
<accession>A0A8A4ZI96</accession>
<reference evidence="2" key="1">
    <citation type="submission" date="2021-03" db="EMBL/GenBank/DDBJ databases">
        <title>Pengzhenrongella sicca gen. nov., sp. nov., a new member of suborder Micrococcineae isolated from High-Arctic tundra soil.</title>
        <authorList>
            <person name="Peng F."/>
        </authorList>
    </citation>
    <scope>NUCLEOTIDE SEQUENCE</scope>
    <source>
        <strain evidence="2">LRZ-2</strain>
    </source>
</reference>